<protein>
    <submittedName>
        <fullName evidence="1">Uncharacterized protein</fullName>
    </submittedName>
</protein>
<evidence type="ECO:0000313" key="1">
    <source>
        <dbReference type="EMBL" id="BAC95974.1"/>
    </source>
</evidence>
<organism evidence="1 2">
    <name type="scientific">Vibrio vulnificus (strain YJ016)</name>
    <dbReference type="NCBI Taxonomy" id="196600"/>
    <lineage>
        <taxon>Bacteria</taxon>
        <taxon>Pseudomonadati</taxon>
        <taxon>Pseudomonadota</taxon>
        <taxon>Gammaproteobacteria</taxon>
        <taxon>Vibrionales</taxon>
        <taxon>Vibrionaceae</taxon>
        <taxon>Vibrio</taxon>
    </lineage>
</organism>
<dbReference type="KEGG" id="vvy:VV3209"/>
<sequence length="34" mass="3952">MFYAKVNTQGEALMRKTPMKFEESGGDKYPYVAY</sequence>
<dbReference type="AlphaFoldDB" id="Q7MGM0"/>
<proteinExistence type="predicted"/>
<gene>
    <name evidence="1" type="ordered locus">VV3209</name>
</gene>
<dbReference type="EMBL" id="BA000037">
    <property type="protein sequence ID" value="BAC95974.1"/>
    <property type="molecule type" value="Genomic_DNA"/>
</dbReference>
<dbReference type="HOGENOM" id="CLU_3376699_0_0_6"/>
<evidence type="ECO:0000313" key="2">
    <source>
        <dbReference type="Proteomes" id="UP000002675"/>
    </source>
</evidence>
<name>Q7MGM0_VIBVY</name>
<dbReference type="Proteomes" id="UP000002675">
    <property type="component" value="Chromosome I"/>
</dbReference>
<reference evidence="1 2" key="1">
    <citation type="journal article" date="2003" name="Genome Res.">
        <title>Comparative genome analysis of Vibrio vulnificus, a marine pathogen.</title>
        <authorList>
            <person name="Chen C.Y."/>
            <person name="Wu K.M."/>
            <person name="Chang Y.C."/>
            <person name="Chang C.H."/>
            <person name="Tsai H.C."/>
            <person name="Liao T.L."/>
            <person name="Liu Y.M."/>
            <person name="Chen H.J."/>
            <person name="Shen A.B."/>
            <person name="Li J.C."/>
            <person name="Su T.L."/>
            <person name="Shao C.P."/>
            <person name="Lee C.T."/>
            <person name="Hor L.I."/>
            <person name="Tsai S.F."/>
        </authorList>
    </citation>
    <scope>NUCLEOTIDE SEQUENCE [LARGE SCALE GENOMIC DNA]</scope>
    <source>
        <strain evidence="1 2">YJ016</strain>
    </source>
</reference>
<accession>Q7MGM0</accession>